<dbReference type="GO" id="GO:0015421">
    <property type="term" value="F:ABC-type oligopeptide transporter activity"/>
    <property type="evidence" value="ECO:0007669"/>
    <property type="project" value="TreeGrafter"/>
</dbReference>
<dbReference type="PROSITE" id="PS50893">
    <property type="entry name" value="ABC_TRANSPORTER_2"/>
    <property type="match status" value="1"/>
</dbReference>
<feature type="transmembrane region" description="Helical" evidence="8">
    <location>
        <begin position="35"/>
        <end position="56"/>
    </location>
</feature>
<evidence type="ECO:0000256" key="6">
    <source>
        <dbReference type="ARBA" id="ARBA00022989"/>
    </source>
</evidence>
<dbReference type="OrthoDB" id="9762778at2"/>
<organism evidence="11 12">
    <name type="scientific">Hathewaya histolytica</name>
    <name type="common">Clostridium histolyticum</name>
    <dbReference type="NCBI Taxonomy" id="1498"/>
    <lineage>
        <taxon>Bacteria</taxon>
        <taxon>Bacillati</taxon>
        <taxon>Bacillota</taxon>
        <taxon>Clostridia</taxon>
        <taxon>Eubacteriales</taxon>
        <taxon>Clostridiaceae</taxon>
        <taxon>Hathewaya</taxon>
    </lineage>
</organism>
<evidence type="ECO:0000313" key="11">
    <source>
        <dbReference type="EMBL" id="VTQ92022.1"/>
    </source>
</evidence>
<keyword evidence="5" id="KW-0067">ATP-binding</keyword>
<protein>
    <submittedName>
        <fullName evidence="11">ABC-type multidrug transport system, ATPase and permease component</fullName>
        <ecNumber evidence="11">3.6.3.-</ecNumber>
    </submittedName>
</protein>
<dbReference type="InterPro" id="IPR017871">
    <property type="entry name" value="ABC_transporter-like_CS"/>
</dbReference>
<feature type="transmembrane region" description="Helical" evidence="8">
    <location>
        <begin position="154"/>
        <end position="171"/>
    </location>
</feature>
<dbReference type="SUPFAM" id="SSF90123">
    <property type="entry name" value="ABC transporter transmembrane region"/>
    <property type="match status" value="1"/>
</dbReference>
<dbReference type="EC" id="3.6.3.-" evidence="11"/>
<proteinExistence type="predicted"/>
<dbReference type="Pfam" id="PF00005">
    <property type="entry name" value="ABC_tran"/>
    <property type="match status" value="1"/>
</dbReference>
<dbReference type="RefSeq" id="WP_138210486.1">
    <property type="nucleotide sequence ID" value="NZ_CBCRUQ010000003.1"/>
</dbReference>
<keyword evidence="4" id="KW-0547">Nucleotide-binding</keyword>
<dbReference type="PANTHER" id="PTHR43394:SF1">
    <property type="entry name" value="ATP-BINDING CASSETTE SUB-FAMILY B MEMBER 10, MITOCHONDRIAL"/>
    <property type="match status" value="1"/>
</dbReference>
<evidence type="ECO:0000256" key="7">
    <source>
        <dbReference type="ARBA" id="ARBA00023136"/>
    </source>
</evidence>
<dbReference type="InterPro" id="IPR027417">
    <property type="entry name" value="P-loop_NTPase"/>
</dbReference>
<dbReference type="InterPro" id="IPR036640">
    <property type="entry name" value="ABC1_TM_sf"/>
</dbReference>
<dbReference type="AlphaFoldDB" id="A0A4U9RIY4"/>
<keyword evidence="7 8" id="KW-0472">Membrane</keyword>
<evidence type="ECO:0000256" key="8">
    <source>
        <dbReference type="SAM" id="Phobius"/>
    </source>
</evidence>
<evidence type="ECO:0000256" key="1">
    <source>
        <dbReference type="ARBA" id="ARBA00004651"/>
    </source>
</evidence>
<feature type="transmembrane region" description="Helical" evidence="8">
    <location>
        <begin position="68"/>
        <end position="89"/>
    </location>
</feature>
<feature type="transmembrane region" description="Helical" evidence="8">
    <location>
        <begin position="287"/>
        <end position="306"/>
    </location>
</feature>
<dbReference type="SUPFAM" id="SSF52540">
    <property type="entry name" value="P-loop containing nucleoside triphosphate hydrolases"/>
    <property type="match status" value="1"/>
</dbReference>
<dbReference type="InterPro" id="IPR003593">
    <property type="entry name" value="AAA+_ATPase"/>
</dbReference>
<dbReference type="PROSITE" id="PS50929">
    <property type="entry name" value="ABC_TM1F"/>
    <property type="match status" value="1"/>
</dbReference>
<dbReference type="Gene3D" id="1.20.1560.10">
    <property type="entry name" value="ABC transporter type 1, transmembrane domain"/>
    <property type="match status" value="1"/>
</dbReference>
<comment type="subcellular location">
    <subcellularLocation>
        <location evidence="1">Cell membrane</location>
        <topology evidence="1">Multi-pass membrane protein</topology>
    </subcellularLocation>
</comment>
<dbReference type="GO" id="GO:0016887">
    <property type="term" value="F:ATP hydrolysis activity"/>
    <property type="evidence" value="ECO:0007669"/>
    <property type="project" value="InterPro"/>
</dbReference>
<dbReference type="InterPro" id="IPR039421">
    <property type="entry name" value="Type_1_exporter"/>
</dbReference>
<name>A0A4U9RIY4_HATHI</name>
<evidence type="ECO:0000313" key="12">
    <source>
        <dbReference type="Proteomes" id="UP000308489"/>
    </source>
</evidence>
<dbReference type="CDD" id="cd18545">
    <property type="entry name" value="ABC_6TM_YknV_like"/>
    <property type="match status" value="1"/>
</dbReference>
<dbReference type="PANTHER" id="PTHR43394">
    <property type="entry name" value="ATP-DEPENDENT PERMEASE MDL1, MITOCHONDRIAL"/>
    <property type="match status" value="1"/>
</dbReference>
<dbReference type="Pfam" id="PF00664">
    <property type="entry name" value="ABC_membrane"/>
    <property type="match status" value="1"/>
</dbReference>
<accession>A0A4U9RIY4</accession>
<gene>
    <name evidence="11" type="ORF">NCTC503_01892</name>
</gene>
<feature type="domain" description="ABC transmembrane type-1" evidence="10">
    <location>
        <begin position="36"/>
        <end position="318"/>
    </location>
</feature>
<dbReference type="GO" id="GO:0005524">
    <property type="term" value="F:ATP binding"/>
    <property type="evidence" value="ECO:0007669"/>
    <property type="project" value="UniProtKB-KW"/>
</dbReference>
<feature type="transmembrane region" description="Helical" evidence="8">
    <location>
        <begin position="177"/>
        <end position="197"/>
    </location>
</feature>
<evidence type="ECO:0000256" key="4">
    <source>
        <dbReference type="ARBA" id="ARBA00022741"/>
    </source>
</evidence>
<dbReference type="SMART" id="SM00382">
    <property type="entry name" value="AAA"/>
    <property type="match status" value="1"/>
</dbReference>
<dbReference type="KEGG" id="hhw:NCTC503_01892"/>
<dbReference type="Gene3D" id="3.40.50.300">
    <property type="entry name" value="P-loop containing nucleotide triphosphate hydrolases"/>
    <property type="match status" value="1"/>
</dbReference>
<keyword evidence="3 8" id="KW-0812">Transmembrane</keyword>
<dbReference type="Proteomes" id="UP000308489">
    <property type="component" value="Chromosome 1"/>
</dbReference>
<dbReference type="InterPro" id="IPR011527">
    <property type="entry name" value="ABC1_TM_dom"/>
</dbReference>
<dbReference type="GO" id="GO:0005886">
    <property type="term" value="C:plasma membrane"/>
    <property type="evidence" value="ECO:0007669"/>
    <property type="project" value="UniProtKB-SubCell"/>
</dbReference>
<dbReference type="EMBL" id="LR590481">
    <property type="protein sequence ID" value="VTQ92022.1"/>
    <property type="molecule type" value="Genomic_DNA"/>
</dbReference>
<reference evidence="11 12" key="1">
    <citation type="submission" date="2019-05" db="EMBL/GenBank/DDBJ databases">
        <authorList>
            <consortium name="Pathogen Informatics"/>
        </authorList>
    </citation>
    <scope>NUCLEOTIDE SEQUENCE [LARGE SCALE GENOMIC DNA]</scope>
    <source>
        <strain evidence="11 12">NCTC503</strain>
    </source>
</reference>
<feature type="domain" description="ABC transporter" evidence="9">
    <location>
        <begin position="352"/>
        <end position="586"/>
    </location>
</feature>
<evidence type="ECO:0000256" key="5">
    <source>
        <dbReference type="ARBA" id="ARBA00022840"/>
    </source>
</evidence>
<keyword evidence="6 8" id="KW-1133">Transmembrane helix</keyword>
<dbReference type="InterPro" id="IPR003439">
    <property type="entry name" value="ABC_transporter-like_ATP-bd"/>
</dbReference>
<evidence type="ECO:0000259" key="10">
    <source>
        <dbReference type="PROSITE" id="PS50929"/>
    </source>
</evidence>
<sequence length="595" mass="67464">MAINATREDEKISYHSKSYIIKRLLKYLKPFKKEVAVVITLMVFVMICSLLNPYLLKIAIDTHIKNKDINGLAIIAIILTVLNLLAMIASKKRIKDMAKITNKILINIRHELYTHIQKLSFSFFDNRPVGKILARVMGDVNALQDLFNTSVTNLVPELLSLISVTLMMFWMNYKLALWSITILPILFIALFSIEAISTKRWGKFRQKRSNLNAFTHEDFSGIKLVQSYASEEKRANTFKEMTEDMLKAFIRSVRLNDFFWPLVELSWGAGSILVYIAGIRLINSGDISIGTLISFTIYITMFWRPIMNISDFYNTLITNLAAGERIFEILDLNPLLSSEDGAPSMPKIKGNIEFKNVDFSYDKETKVLDNLSFKVNEGESIALVGATGAGKTTIINLISRFYDVNLGEVLIDGINIKDVDLESLRSQMGIMLQDTFLFSDTIKENIKYGKLDATDEEIMNAAKAVNAHGFIQGLEKGYDTEVKERGSRLSVGQRQLISFARALLADPRILILDEATSNIDTYTEMLVQEGIKKLLKGRTSFVIAHRLSTIRDCDKIMVIEDGGIKECGTHEELIKKKGTYYKLYMTQYKFLKEGA</sequence>
<keyword evidence="11" id="KW-0378">Hydrolase</keyword>
<evidence type="ECO:0000256" key="2">
    <source>
        <dbReference type="ARBA" id="ARBA00022448"/>
    </source>
</evidence>
<keyword evidence="12" id="KW-1185">Reference proteome</keyword>
<dbReference type="PROSITE" id="PS00211">
    <property type="entry name" value="ABC_TRANSPORTER_1"/>
    <property type="match status" value="1"/>
</dbReference>
<evidence type="ECO:0000256" key="3">
    <source>
        <dbReference type="ARBA" id="ARBA00022692"/>
    </source>
</evidence>
<keyword evidence="2" id="KW-0813">Transport</keyword>
<evidence type="ECO:0000259" key="9">
    <source>
        <dbReference type="PROSITE" id="PS50893"/>
    </source>
</evidence>
<dbReference type="FunFam" id="3.40.50.300:FF:000287">
    <property type="entry name" value="Multidrug ABC transporter ATP-binding protein"/>
    <property type="match status" value="1"/>
</dbReference>